<dbReference type="GO" id="GO:0008270">
    <property type="term" value="F:zinc ion binding"/>
    <property type="evidence" value="ECO:0007669"/>
    <property type="project" value="UniProtKB-KW"/>
</dbReference>
<reference evidence="7 8" key="1">
    <citation type="submission" date="2016-10" db="EMBL/GenBank/DDBJ databases">
        <title>Proteomics and genomics reveal pathogen-plant mechanisms compatible with a hemibiotrophic lifestyle of Diplodia corticola.</title>
        <authorList>
            <person name="Fernandes I."/>
            <person name="De Jonge R."/>
            <person name="Van De Peer Y."/>
            <person name="Devreese B."/>
            <person name="Alves A."/>
            <person name="Esteves A.C."/>
        </authorList>
    </citation>
    <scope>NUCLEOTIDE SEQUENCE [LARGE SCALE GENOMIC DNA]</scope>
    <source>
        <strain evidence="7 8">CBS 112549</strain>
    </source>
</reference>
<keyword evidence="8" id="KW-1185">Reference proteome</keyword>
<keyword evidence="1" id="KW-0479">Metal-binding</keyword>
<evidence type="ECO:0000259" key="6">
    <source>
        <dbReference type="PROSITE" id="PS50865"/>
    </source>
</evidence>
<dbReference type="EMBL" id="MNUE01000014">
    <property type="protein sequence ID" value="OJD35953.1"/>
    <property type="molecule type" value="Genomic_DNA"/>
</dbReference>
<dbReference type="RefSeq" id="XP_020132213.1">
    <property type="nucleotide sequence ID" value="XM_020271111.1"/>
</dbReference>
<dbReference type="AlphaFoldDB" id="A0A1J9R5X4"/>
<dbReference type="Proteomes" id="UP000183809">
    <property type="component" value="Unassembled WGS sequence"/>
</dbReference>
<evidence type="ECO:0000313" key="7">
    <source>
        <dbReference type="EMBL" id="OJD35953.1"/>
    </source>
</evidence>
<evidence type="ECO:0000256" key="1">
    <source>
        <dbReference type="ARBA" id="ARBA00022723"/>
    </source>
</evidence>
<dbReference type="InterPro" id="IPR002893">
    <property type="entry name" value="Znf_MYND"/>
</dbReference>
<feature type="compositionally biased region" description="Low complexity" evidence="5">
    <location>
        <begin position="74"/>
        <end position="83"/>
    </location>
</feature>
<dbReference type="PROSITE" id="PS50865">
    <property type="entry name" value="ZF_MYND_2"/>
    <property type="match status" value="1"/>
</dbReference>
<dbReference type="GeneID" id="31011370"/>
<evidence type="ECO:0000256" key="4">
    <source>
        <dbReference type="PROSITE-ProRule" id="PRU00134"/>
    </source>
</evidence>
<accession>A0A1J9R5X4</accession>
<gene>
    <name evidence="7" type="ORF">BKCO1_1400036</name>
</gene>
<organism evidence="7 8">
    <name type="scientific">Diplodia corticola</name>
    <dbReference type="NCBI Taxonomy" id="236234"/>
    <lineage>
        <taxon>Eukaryota</taxon>
        <taxon>Fungi</taxon>
        <taxon>Dikarya</taxon>
        <taxon>Ascomycota</taxon>
        <taxon>Pezizomycotina</taxon>
        <taxon>Dothideomycetes</taxon>
        <taxon>Dothideomycetes incertae sedis</taxon>
        <taxon>Botryosphaeriales</taxon>
        <taxon>Botryosphaeriaceae</taxon>
        <taxon>Diplodia</taxon>
    </lineage>
</organism>
<sequence>MDKSTEPTPMDIDDPSPSPTAATRLCHSCHVSEFVLPCPLFHCTRCKQTLYCSRTCQHADWKSHKKTCDKNRAAARNNNKNTPSPNPNPTHDDNNNPNPNADHNDFPFATRTTLPSILLKTYLLRLHDEHNLSKRLHHNNHLQPQPQPQPKPPTDTLLSPHGNPLHDYRRFLDRAEAAAAAGALALPTWYWRHCRTDRKNNGGAGGDMSDMRRACERLAKYGGVVEGEEVLNLFESGEDVAAGQFGLGRDGAAMEEALRGLAVKICGNVVV</sequence>
<protein>
    <submittedName>
        <fullName evidence="7">Mynd domain</fullName>
    </submittedName>
</protein>
<evidence type="ECO:0000256" key="3">
    <source>
        <dbReference type="ARBA" id="ARBA00022833"/>
    </source>
</evidence>
<keyword evidence="3" id="KW-0862">Zinc</keyword>
<evidence type="ECO:0000313" key="8">
    <source>
        <dbReference type="Proteomes" id="UP000183809"/>
    </source>
</evidence>
<dbReference type="Pfam" id="PF01753">
    <property type="entry name" value="zf-MYND"/>
    <property type="match status" value="1"/>
</dbReference>
<proteinExistence type="predicted"/>
<comment type="caution">
    <text evidence="7">The sequence shown here is derived from an EMBL/GenBank/DDBJ whole genome shotgun (WGS) entry which is preliminary data.</text>
</comment>
<dbReference type="Gene3D" id="6.10.140.2220">
    <property type="match status" value="1"/>
</dbReference>
<dbReference type="PROSITE" id="PS01360">
    <property type="entry name" value="ZF_MYND_1"/>
    <property type="match status" value="1"/>
</dbReference>
<dbReference type="STRING" id="236234.A0A1J9R5X4"/>
<name>A0A1J9R5X4_9PEZI</name>
<evidence type="ECO:0000256" key="2">
    <source>
        <dbReference type="ARBA" id="ARBA00022771"/>
    </source>
</evidence>
<feature type="domain" description="MYND-type" evidence="6">
    <location>
        <begin position="26"/>
        <end position="68"/>
    </location>
</feature>
<feature type="region of interest" description="Disordered" evidence="5">
    <location>
        <begin position="74"/>
        <end position="108"/>
    </location>
</feature>
<keyword evidence="2 4" id="KW-0863">Zinc-finger</keyword>
<dbReference type="OrthoDB" id="341421at2759"/>
<dbReference type="SUPFAM" id="SSF144232">
    <property type="entry name" value="HIT/MYND zinc finger-like"/>
    <property type="match status" value="1"/>
</dbReference>
<evidence type="ECO:0000256" key="5">
    <source>
        <dbReference type="SAM" id="MobiDB-lite"/>
    </source>
</evidence>
<feature type="region of interest" description="Disordered" evidence="5">
    <location>
        <begin position="138"/>
        <end position="164"/>
    </location>
</feature>